<evidence type="ECO:0000313" key="2">
    <source>
        <dbReference type="Proteomes" id="UP001152320"/>
    </source>
</evidence>
<accession>A0A9Q1H115</accession>
<keyword evidence="2" id="KW-1185">Reference proteome</keyword>
<dbReference type="Proteomes" id="UP001152320">
    <property type="component" value="Chromosome 15"/>
</dbReference>
<evidence type="ECO:0000313" key="1">
    <source>
        <dbReference type="EMBL" id="KAJ8028695.1"/>
    </source>
</evidence>
<proteinExistence type="predicted"/>
<organism evidence="1 2">
    <name type="scientific">Holothuria leucospilota</name>
    <name type="common">Black long sea cucumber</name>
    <name type="synonym">Mertensiothuria leucospilota</name>
    <dbReference type="NCBI Taxonomy" id="206669"/>
    <lineage>
        <taxon>Eukaryota</taxon>
        <taxon>Metazoa</taxon>
        <taxon>Echinodermata</taxon>
        <taxon>Eleutherozoa</taxon>
        <taxon>Echinozoa</taxon>
        <taxon>Holothuroidea</taxon>
        <taxon>Aspidochirotacea</taxon>
        <taxon>Aspidochirotida</taxon>
        <taxon>Holothuriidae</taxon>
        <taxon>Holothuria</taxon>
    </lineage>
</organism>
<dbReference type="EMBL" id="JAIZAY010000015">
    <property type="protein sequence ID" value="KAJ8028695.1"/>
    <property type="molecule type" value="Genomic_DNA"/>
</dbReference>
<name>A0A9Q1H115_HOLLE</name>
<protein>
    <submittedName>
        <fullName evidence="1">Uncharacterized protein</fullName>
    </submittedName>
</protein>
<dbReference type="AlphaFoldDB" id="A0A9Q1H115"/>
<reference evidence="1" key="1">
    <citation type="submission" date="2021-10" db="EMBL/GenBank/DDBJ databases">
        <title>Tropical sea cucumber genome reveals ecological adaptation and Cuvierian tubules defense mechanism.</title>
        <authorList>
            <person name="Chen T."/>
        </authorList>
    </citation>
    <scope>NUCLEOTIDE SEQUENCE</scope>
    <source>
        <strain evidence="1">Nanhai2018</strain>
        <tissue evidence="1">Muscle</tissue>
    </source>
</reference>
<gene>
    <name evidence="1" type="ORF">HOLleu_31005</name>
</gene>
<sequence length="51" mass="6091">MKRFPTDRTERTATLDDNQSNWNKYRQRQADLKVIKPKKFNLSSGIFSLFV</sequence>
<comment type="caution">
    <text evidence="1">The sequence shown here is derived from an EMBL/GenBank/DDBJ whole genome shotgun (WGS) entry which is preliminary data.</text>
</comment>